<evidence type="ECO:0000313" key="3">
    <source>
        <dbReference type="Proteomes" id="UP000019149"/>
    </source>
</evidence>
<comment type="caution">
    <text evidence="2">The sequence shown here is derived from an EMBL/GenBank/DDBJ whole genome shotgun (WGS) entry which is preliminary data.</text>
</comment>
<keyword evidence="3" id="KW-1185">Reference proteome</keyword>
<sequence>MKRLDQRLRLPSFLNIVFSLYILSSLIKMSKVNQPGLSRNARDREAETEESRSTVTRRRMPAHNNPRRGGGGGGGGDISMSHPKPSSPKSNKPTRTGAHFRFHWQPITDRRLPPY</sequence>
<name>W6UIS2_ECHGR</name>
<reference evidence="2 3" key="1">
    <citation type="journal article" date="2013" name="Nat. Genet.">
        <title>The genome of the hydatid tapeworm Echinococcus granulosus.</title>
        <authorList>
            <person name="Zheng H."/>
            <person name="Zhang W."/>
            <person name="Zhang L."/>
            <person name="Zhang Z."/>
            <person name="Li J."/>
            <person name="Lu G."/>
            <person name="Zhu Y."/>
            <person name="Wang Y."/>
            <person name="Huang Y."/>
            <person name="Liu J."/>
            <person name="Kang H."/>
            <person name="Chen J."/>
            <person name="Wang L."/>
            <person name="Chen A."/>
            <person name="Yu S."/>
            <person name="Gao Z."/>
            <person name="Jin L."/>
            <person name="Gu W."/>
            <person name="Wang Z."/>
            <person name="Zhao L."/>
            <person name="Shi B."/>
            <person name="Wen H."/>
            <person name="Lin R."/>
            <person name="Jones M.K."/>
            <person name="Brejova B."/>
            <person name="Vinar T."/>
            <person name="Zhao G."/>
            <person name="McManus D.P."/>
            <person name="Chen Z."/>
            <person name="Zhou Y."/>
            <person name="Wang S."/>
        </authorList>
    </citation>
    <scope>NUCLEOTIDE SEQUENCE [LARGE SCALE GENOMIC DNA]</scope>
</reference>
<dbReference type="Proteomes" id="UP000019149">
    <property type="component" value="Unassembled WGS sequence"/>
</dbReference>
<feature type="region of interest" description="Disordered" evidence="1">
    <location>
        <begin position="32"/>
        <end position="115"/>
    </location>
</feature>
<dbReference type="CTD" id="36339799"/>
<dbReference type="EMBL" id="APAU02000024">
    <property type="protein sequence ID" value="EUB61051.1"/>
    <property type="molecule type" value="Genomic_DNA"/>
</dbReference>
<feature type="compositionally biased region" description="Basic and acidic residues" evidence="1">
    <location>
        <begin position="40"/>
        <end position="52"/>
    </location>
</feature>
<evidence type="ECO:0000256" key="1">
    <source>
        <dbReference type="SAM" id="MobiDB-lite"/>
    </source>
</evidence>
<dbReference type="RefSeq" id="XP_024352247.1">
    <property type="nucleotide sequence ID" value="XM_024493333.1"/>
</dbReference>
<gene>
    <name evidence="2" type="ORF">EGR_04084</name>
</gene>
<dbReference type="AlphaFoldDB" id="W6UIS2"/>
<evidence type="ECO:0000313" key="2">
    <source>
        <dbReference type="EMBL" id="EUB61051.1"/>
    </source>
</evidence>
<proteinExistence type="predicted"/>
<protein>
    <submittedName>
        <fullName evidence="2">Uncharacterized protein</fullName>
    </submittedName>
</protein>
<feature type="compositionally biased region" description="Gly residues" evidence="1">
    <location>
        <begin position="68"/>
        <end position="77"/>
    </location>
</feature>
<organism evidence="2 3">
    <name type="scientific">Echinococcus granulosus</name>
    <name type="common">Hydatid tapeworm</name>
    <dbReference type="NCBI Taxonomy" id="6210"/>
    <lineage>
        <taxon>Eukaryota</taxon>
        <taxon>Metazoa</taxon>
        <taxon>Spiralia</taxon>
        <taxon>Lophotrochozoa</taxon>
        <taxon>Platyhelminthes</taxon>
        <taxon>Cestoda</taxon>
        <taxon>Eucestoda</taxon>
        <taxon>Cyclophyllidea</taxon>
        <taxon>Taeniidae</taxon>
        <taxon>Echinococcus</taxon>
        <taxon>Echinococcus granulosus group</taxon>
    </lineage>
</organism>
<feature type="compositionally biased region" description="Low complexity" evidence="1">
    <location>
        <begin position="81"/>
        <end position="93"/>
    </location>
</feature>
<dbReference type="GeneID" id="36339799"/>
<dbReference type="KEGG" id="egl:EGR_04084"/>
<accession>W6UIS2</accession>